<name>A0A7D4ATM5_ACTVE</name>
<sequence>MGISAATFEQAIVKTEQQMEKLGPAMEHVRQVVNKQLSKLIWPLGAGLKWAWNKCIGLAQKFRKLVIEMLKNAQVPFIFDRYEDRWLAIGSDAVEAASTMQKEVNDNGKRVWGGLAGGAYQEGVKEQPVAMDAIMAKANAISGACTDIRNAGYGFYIGMSIAVVSAIAALVTVETIVGAIAGLVVAIAAIVGAVATLLLETHSAKQELSANLGPGRSFPGNAWPPATTS</sequence>
<evidence type="ECO:0000313" key="3">
    <source>
        <dbReference type="Proteomes" id="UP000501240"/>
    </source>
</evidence>
<feature type="transmembrane region" description="Helical" evidence="1">
    <location>
        <begin position="179"/>
        <end position="199"/>
    </location>
</feature>
<keyword evidence="3" id="KW-1185">Reference proteome</keyword>
<evidence type="ECO:0000313" key="2">
    <source>
        <dbReference type="EMBL" id="QKG24709.1"/>
    </source>
</evidence>
<dbReference type="Proteomes" id="UP000501240">
    <property type="component" value="Chromosome"/>
</dbReference>
<gene>
    <name evidence="2" type="ORF">ACTIVE_6358</name>
</gene>
<reference evidence="2 3" key="1">
    <citation type="submission" date="2020-05" db="EMBL/GenBank/DDBJ databases">
        <title>Actinomadura verrucosospora NRRL-B18236 (PFL_A860) Genome sequencing and assembly.</title>
        <authorList>
            <person name="Samborskyy M."/>
        </authorList>
    </citation>
    <scope>NUCLEOTIDE SEQUENCE [LARGE SCALE GENOMIC DNA]</scope>
    <source>
        <strain evidence="2 3">NRRL:B18236</strain>
    </source>
</reference>
<dbReference type="AlphaFoldDB" id="A0A7D4ATM5"/>
<protein>
    <submittedName>
        <fullName evidence="2">Uncharacterized protein</fullName>
    </submittedName>
</protein>
<keyword evidence="1" id="KW-1133">Transmembrane helix</keyword>
<organism evidence="2 3">
    <name type="scientific">Actinomadura verrucosospora</name>
    <dbReference type="NCBI Taxonomy" id="46165"/>
    <lineage>
        <taxon>Bacteria</taxon>
        <taxon>Bacillati</taxon>
        <taxon>Actinomycetota</taxon>
        <taxon>Actinomycetes</taxon>
        <taxon>Streptosporangiales</taxon>
        <taxon>Thermomonosporaceae</taxon>
        <taxon>Actinomadura</taxon>
    </lineage>
</organism>
<dbReference type="RefSeq" id="WP_173098469.1">
    <property type="nucleotide sequence ID" value="NZ_CP053892.1"/>
</dbReference>
<keyword evidence="1" id="KW-0472">Membrane</keyword>
<feature type="transmembrane region" description="Helical" evidence="1">
    <location>
        <begin position="153"/>
        <end position="173"/>
    </location>
</feature>
<evidence type="ECO:0000256" key="1">
    <source>
        <dbReference type="SAM" id="Phobius"/>
    </source>
</evidence>
<accession>A0A7D4ATM5</accession>
<dbReference type="EMBL" id="CP053892">
    <property type="protein sequence ID" value="QKG24709.1"/>
    <property type="molecule type" value="Genomic_DNA"/>
</dbReference>
<proteinExistence type="predicted"/>
<keyword evidence="1" id="KW-0812">Transmembrane</keyword>